<evidence type="ECO:0000256" key="1">
    <source>
        <dbReference type="SAM" id="MobiDB-lite"/>
    </source>
</evidence>
<dbReference type="Proteomes" id="UP001612741">
    <property type="component" value="Unassembled WGS sequence"/>
</dbReference>
<reference evidence="2 3" key="1">
    <citation type="submission" date="2024-10" db="EMBL/GenBank/DDBJ databases">
        <title>The Natural Products Discovery Center: Release of the First 8490 Sequenced Strains for Exploring Actinobacteria Biosynthetic Diversity.</title>
        <authorList>
            <person name="Kalkreuter E."/>
            <person name="Kautsar S.A."/>
            <person name="Yang D."/>
            <person name="Bader C.D."/>
            <person name="Teijaro C.N."/>
            <person name="Fluegel L."/>
            <person name="Davis C.M."/>
            <person name="Simpson J.R."/>
            <person name="Lauterbach L."/>
            <person name="Steele A.D."/>
            <person name="Gui C."/>
            <person name="Meng S."/>
            <person name="Li G."/>
            <person name="Viehrig K."/>
            <person name="Ye F."/>
            <person name="Su P."/>
            <person name="Kiefer A.F."/>
            <person name="Nichols A."/>
            <person name="Cepeda A.J."/>
            <person name="Yan W."/>
            <person name="Fan B."/>
            <person name="Jiang Y."/>
            <person name="Adhikari A."/>
            <person name="Zheng C.-J."/>
            <person name="Schuster L."/>
            <person name="Cowan T.M."/>
            <person name="Smanski M.J."/>
            <person name="Chevrette M.G."/>
            <person name="De Carvalho L.P.S."/>
            <person name="Shen B."/>
        </authorList>
    </citation>
    <scope>NUCLEOTIDE SEQUENCE [LARGE SCALE GENOMIC DNA]</scope>
    <source>
        <strain evidence="2 3">NPDC050545</strain>
    </source>
</reference>
<dbReference type="RefSeq" id="WP_397089483.1">
    <property type="nucleotide sequence ID" value="NZ_JBITGY010000012.1"/>
</dbReference>
<organism evidence="2 3">
    <name type="scientific">Nonomuraea typhae</name>
    <dbReference type="NCBI Taxonomy" id="2603600"/>
    <lineage>
        <taxon>Bacteria</taxon>
        <taxon>Bacillati</taxon>
        <taxon>Actinomycetota</taxon>
        <taxon>Actinomycetes</taxon>
        <taxon>Streptosporangiales</taxon>
        <taxon>Streptosporangiaceae</taxon>
        <taxon>Nonomuraea</taxon>
    </lineage>
</organism>
<dbReference type="EMBL" id="JBITGY010000012">
    <property type="protein sequence ID" value="MFI6503726.1"/>
    <property type="molecule type" value="Genomic_DNA"/>
</dbReference>
<evidence type="ECO:0000313" key="2">
    <source>
        <dbReference type="EMBL" id="MFI6503726.1"/>
    </source>
</evidence>
<proteinExistence type="predicted"/>
<keyword evidence="3" id="KW-1185">Reference proteome</keyword>
<comment type="caution">
    <text evidence="2">The sequence shown here is derived from an EMBL/GenBank/DDBJ whole genome shotgun (WGS) entry which is preliminary data.</text>
</comment>
<protein>
    <recommendedName>
        <fullName evidence="4">LVIVD repeat-containing protein</fullName>
    </recommendedName>
</protein>
<accession>A0ABW7Z6S2</accession>
<feature type="region of interest" description="Disordered" evidence="1">
    <location>
        <begin position="23"/>
        <end position="61"/>
    </location>
</feature>
<name>A0ABW7Z6S2_9ACTN</name>
<sequence>MSQGRSVEVEEIGVGPFAYTAESTVSGAPRHPVEDPPPGSHGLDPETGRWRHPATAKPAWGPHPSRWSLDHYDENTYLHNTAIEAFYPIVVWPRHSWAALADFGDRRIMYHYYRRKLVVIDVTLPDRAEVLLEQEYDDVDGFGPIVIKDNPRLGKKIMIQALEIPRFGVVEDKYTGPEGVATARGDRMLRGFKVYELHGPLPGDWELLSEVTTDPSRSPGRRPQEGSGAIDVPVYFGGDYLYIAAAPDDSFRHNEYKTVLWAGAQLVYDLRDPRRPKLLDTWWAPGSRTGEEDVYDRNPRAGNQTSWMGARMPVFIPHEGSRYGYAAMGGFGMYVLDVSEPGRLKAVGHLELPPSVPGTECDTVVAARAEETGIVYVNGYPLNQDGFEPYKEIYAVDVSDPARPFVAGTLPRPVPPPEAPFTDWVQRRGMFGPKRPGYYLCDTGTPDPRIMPYVFYNAGIQFFDVSDPVNVSIAGWFVPKMCDLSVSDDIANPVGSMIIEWDRRLIWAFSNHGIYLISSPLLGEPRLAAP</sequence>
<gene>
    <name evidence="2" type="ORF">ACIBG2_40520</name>
</gene>
<evidence type="ECO:0008006" key="4">
    <source>
        <dbReference type="Google" id="ProtNLM"/>
    </source>
</evidence>
<evidence type="ECO:0000313" key="3">
    <source>
        <dbReference type="Proteomes" id="UP001612741"/>
    </source>
</evidence>